<gene>
    <name evidence="2" type="ORF">ALC60_13167</name>
</gene>
<keyword evidence="3" id="KW-1185">Reference proteome</keyword>
<evidence type="ECO:0000313" key="2">
    <source>
        <dbReference type="EMBL" id="KYQ47802.1"/>
    </source>
</evidence>
<dbReference type="EMBL" id="KQ983057">
    <property type="protein sequence ID" value="KYQ47802.1"/>
    <property type="molecule type" value="Genomic_DNA"/>
</dbReference>
<evidence type="ECO:0000313" key="3">
    <source>
        <dbReference type="Proteomes" id="UP000075809"/>
    </source>
</evidence>
<feature type="transmembrane region" description="Helical" evidence="1">
    <location>
        <begin position="103"/>
        <end position="122"/>
    </location>
</feature>
<sequence>LCTANPKDCKNLTFGALSFLLMQLGERVLSSCDVTGLVKNSLSLCVRSAPFITSISRSRYRWAEMQSESVFVRSVIQSTTLYHRAIVTLQLLELTSRGFAVRIRFVTFFLVVVVVVVVVFFGFMSMPILVLAFIAAQPAAAAALSPRVESFAVMRATLSKSDQWHDVQPITSTPRTTTTIAQPIESFENVFETTDDSLATKVQKQKYVEPILSGAQGKKVSGADHVYGVYLHNNALTLASIAPDEMAFRITREPGHTAVTTVEVIHLVKCIPVEVKLRYVEHCYHELPITHGNTSLFLTPRSRIITRTGTQKDCSDLLPTMYKIHGAWFRLTPKPIEVLSPPTIQPLTKPKWYYVSPTSLATSGIYSDEDLNRLRSHIMFPVEKPSMLNTLARGALGGSIQPGTVSITNLLDEDSLNRTAASTGARLWAGFVTFGSASAGIIAIFVIIRVTKLVIDTIIHGYALHSMYGWSMHLLGAVWSSMTHLLLHLG</sequence>
<dbReference type="Proteomes" id="UP000075809">
    <property type="component" value="Unassembled WGS sequence"/>
</dbReference>
<name>A0A151WIX9_9HYME</name>
<keyword evidence="1" id="KW-1133">Transmembrane helix</keyword>
<keyword evidence="1" id="KW-0472">Membrane</keyword>
<proteinExistence type="predicted"/>
<protein>
    <submittedName>
        <fullName evidence="2">Uncharacterized protein</fullName>
    </submittedName>
</protein>
<dbReference type="Pfam" id="PF24664">
    <property type="entry name" value="Monjiviricetes_fusion"/>
    <property type="match status" value="1"/>
</dbReference>
<feature type="non-terminal residue" evidence="2">
    <location>
        <position position="1"/>
    </location>
</feature>
<reference evidence="2 3" key="1">
    <citation type="submission" date="2015-09" db="EMBL/GenBank/DDBJ databases">
        <title>Trachymyrmex zeteki WGS genome.</title>
        <authorList>
            <person name="Nygaard S."/>
            <person name="Hu H."/>
            <person name="Boomsma J."/>
            <person name="Zhang G."/>
        </authorList>
    </citation>
    <scope>NUCLEOTIDE SEQUENCE [LARGE SCALE GENOMIC DNA]</scope>
    <source>
        <strain evidence="2">Tzet28-1</strain>
        <tissue evidence="2">Whole body</tissue>
    </source>
</reference>
<feature type="transmembrane region" description="Helical" evidence="1">
    <location>
        <begin position="427"/>
        <end position="448"/>
    </location>
</feature>
<keyword evidence="1" id="KW-0812">Transmembrane</keyword>
<dbReference type="STRING" id="64791.A0A151WIX9"/>
<feature type="transmembrane region" description="Helical" evidence="1">
    <location>
        <begin position="468"/>
        <end position="487"/>
    </location>
</feature>
<evidence type="ECO:0000256" key="1">
    <source>
        <dbReference type="SAM" id="Phobius"/>
    </source>
</evidence>
<organism evidence="2 3">
    <name type="scientific">Mycetomoellerius zeteki</name>
    <dbReference type="NCBI Taxonomy" id="64791"/>
    <lineage>
        <taxon>Eukaryota</taxon>
        <taxon>Metazoa</taxon>
        <taxon>Ecdysozoa</taxon>
        <taxon>Arthropoda</taxon>
        <taxon>Hexapoda</taxon>
        <taxon>Insecta</taxon>
        <taxon>Pterygota</taxon>
        <taxon>Neoptera</taxon>
        <taxon>Endopterygota</taxon>
        <taxon>Hymenoptera</taxon>
        <taxon>Apocrita</taxon>
        <taxon>Aculeata</taxon>
        <taxon>Formicoidea</taxon>
        <taxon>Formicidae</taxon>
        <taxon>Myrmicinae</taxon>
        <taxon>Mycetomoellerius</taxon>
    </lineage>
</organism>
<accession>A0A151WIX9</accession>
<dbReference type="AlphaFoldDB" id="A0A151WIX9"/>